<name>A0A4R6RRA3_9BURK</name>
<dbReference type="GO" id="GO:0005975">
    <property type="term" value="P:carbohydrate metabolic process"/>
    <property type="evidence" value="ECO:0007669"/>
    <property type="project" value="InterPro"/>
</dbReference>
<dbReference type="PROSITE" id="PS51677">
    <property type="entry name" value="NODB"/>
    <property type="match status" value="1"/>
</dbReference>
<dbReference type="PANTHER" id="PTHR34216">
    <property type="match status" value="1"/>
</dbReference>
<gene>
    <name evidence="4" type="ORF">EV672_101596</name>
</gene>
<dbReference type="AlphaFoldDB" id="A0A4R6RRA3"/>
<evidence type="ECO:0000313" key="5">
    <source>
        <dbReference type="Proteomes" id="UP000294593"/>
    </source>
</evidence>
<organism evidence="4 5">
    <name type="scientific">Aquabacterium commune</name>
    <dbReference type="NCBI Taxonomy" id="70586"/>
    <lineage>
        <taxon>Bacteria</taxon>
        <taxon>Pseudomonadati</taxon>
        <taxon>Pseudomonadota</taxon>
        <taxon>Betaproteobacteria</taxon>
        <taxon>Burkholderiales</taxon>
        <taxon>Aquabacterium</taxon>
    </lineage>
</organism>
<dbReference type="Gene3D" id="3.20.20.370">
    <property type="entry name" value="Glycoside hydrolase/deacetylase"/>
    <property type="match status" value="1"/>
</dbReference>
<dbReference type="Pfam" id="PF01522">
    <property type="entry name" value="Polysacc_deac_1"/>
    <property type="match status" value="1"/>
</dbReference>
<sequence>MSHLPPVSAPASPPMSILMYHQIGLYPRPDAHRALFCHIDRFRSQLRYLKLMGFEVLSLAQAHACLFEGQPLPKRSVVITVDDGYDDFREHAWPALQEFGCSATVYLVSDLIGKTASWLTDWPHQPQLMDAAAVRQLKREGCDFGSHAVTHPRLSMLSAAEQRREIFDSKKALEDVLGAPVPDFCYPYGDYSLRARDLVQEAGYRTATTCIRGAANLSDNPFELTRKAISYGDNVLGFAFKLHAKQARKGQAAVPDRIAS</sequence>
<dbReference type="CDD" id="cd10918">
    <property type="entry name" value="CE4_NodB_like_5s_6s"/>
    <property type="match status" value="1"/>
</dbReference>
<accession>A0A4R6RRA3</accession>
<dbReference type="Proteomes" id="UP000294593">
    <property type="component" value="Unassembled WGS sequence"/>
</dbReference>
<dbReference type="InterPro" id="IPR011330">
    <property type="entry name" value="Glyco_hydro/deAcase_b/a-brl"/>
</dbReference>
<evidence type="ECO:0000313" key="4">
    <source>
        <dbReference type="EMBL" id="TDP88446.1"/>
    </source>
</evidence>
<dbReference type="GO" id="GO:0016810">
    <property type="term" value="F:hydrolase activity, acting on carbon-nitrogen (but not peptide) bonds"/>
    <property type="evidence" value="ECO:0007669"/>
    <property type="project" value="InterPro"/>
</dbReference>
<keyword evidence="2" id="KW-0732">Signal</keyword>
<dbReference type="OrthoDB" id="9814639at2"/>
<protein>
    <submittedName>
        <fullName evidence="4">Polysaccharide deacetylase</fullName>
    </submittedName>
</protein>
<reference evidence="4 5" key="1">
    <citation type="submission" date="2019-03" db="EMBL/GenBank/DDBJ databases">
        <title>Genomic Encyclopedia of Type Strains, Phase IV (KMG-IV): sequencing the most valuable type-strain genomes for metagenomic binning, comparative biology and taxonomic classification.</title>
        <authorList>
            <person name="Goeker M."/>
        </authorList>
    </citation>
    <scope>NUCLEOTIDE SEQUENCE [LARGE SCALE GENOMIC DNA]</scope>
    <source>
        <strain evidence="4 5">DSM 11901</strain>
    </source>
</reference>
<dbReference type="InterPro" id="IPR051398">
    <property type="entry name" value="Polysacch_Deacetylase"/>
</dbReference>
<evidence type="ECO:0000259" key="3">
    <source>
        <dbReference type="PROSITE" id="PS51677"/>
    </source>
</evidence>
<dbReference type="EMBL" id="SNXW01000001">
    <property type="protein sequence ID" value="TDP88446.1"/>
    <property type="molecule type" value="Genomic_DNA"/>
</dbReference>
<feature type="domain" description="NodB homology" evidence="3">
    <location>
        <begin position="75"/>
        <end position="260"/>
    </location>
</feature>
<dbReference type="InterPro" id="IPR002509">
    <property type="entry name" value="NODB_dom"/>
</dbReference>
<comment type="subcellular location">
    <subcellularLocation>
        <location evidence="1">Secreted</location>
    </subcellularLocation>
</comment>
<evidence type="ECO:0000256" key="2">
    <source>
        <dbReference type="ARBA" id="ARBA00022729"/>
    </source>
</evidence>
<proteinExistence type="predicted"/>
<evidence type="ECO:0000256" key="1">
    <source>
        <dbReference type="ARBA" id="ARBA00004613"/>
    </source>
</evidence>
<dbReference type="PANTHER" id="PTHR34216:SF3">
    <property type="entry name" value="POLY-BETA-1,6-N-ACETYL-D-GLUCOSAMINE N-DEACETYLASE"/>
    <property type="match status" value="1"/>
</dbReference>
<comment type="caution">
    <text evidence="4">The sequence shown here is derived from an EMBL/GenBank/DDBJ whole genome shotgun (WGS) entry which is preliminary data.</text>
</comment>
<dbReference type="GO" id="GO:0005576">
    <property type="term" value="C:extracellular region"/>
    <property type="evidence" value="ECO:0007669"/>
    <property type="project" value="UniProtKB-SubCell"/>
</dbReference>
<dbReference type="SUPFAM" id="SSF88713">
    <property type="entry name" value="Glycoside hydrolase/deacetylase"/>
    <property type="match status" value="1"/>
</dbReference>
<dbReference type="RefSeq" id="WP_133606054.1">
    <property type="nucleotide sequence ID" value="NZ_SNXW01000001.1"/>
</dbReference>
<keyword evidence="5" id="KW-1185">Reference proteome</keyword>